<dbReference type="InterPro" id="IPR011006">
    <property type="entry name" value="CheY-like_superfamily"/>
</dbReference>
<dbReference type="Pfam" id="PF00072">
    <property type="entry name" value="Response_reg"/>
    <property type="match status" value="1"/>
</dbReference>
<evidence type="ECO:0000256" key="3">
    <source>
        <dbReference type="PROSITE-ProRule" id="PRU00169"/>
    </source>
</evidence>
<dbReference type="EMBL" id="LKAQ01000001">
    <property type="protein sequence ID" value="OIQ52344.1"/>
    <property type="molecule type" value="Genomic_DNA"/>
</dbReference>
<dbReference type="PANTHER" id="PTHR44591">
    <property type="entry name" value="STRESS RESPONSE REGULATOR PROTEIN 1"/>
    <property type="match status" value="1"/>
</dbReference>
<proteinExistence type="predicted"/>
<dbReference type="CDD" id="cd00156">
    <property type="entry name" value="REC"/>
    <property type="match status" value="1"/>
</dbReference>
<dbReference type="RefSeq" id="WP_084641049.1">
    <property type="nucleotide sequence ID" value="NZ_LKAQ01000001.1"/>
</dbReference>
<dbReference type="OrthoDB" id="9800029at2"/>
<gene>
    <name evidence="5" type="primary">zraR_7</name>
    <name evidence="5" type="ORF">BerOc1_00819</name>
</gene>
<dbReference type="InterPro" id="IPR001789">
    <property type="entry name" value="Sig_transdc_resp-reg_receiver"/>
</dbReference>
<evidence type="ECO:0000259" key="4">
    <source>
        <dbReference type="PROSITE" id="PS50110"/>
    </source>
</evidence>
<feature type="domain" description="Response regulatory" evidence="4">
    <location>
        <begin position="5"/>
        <end position="119"/>
    </location>
</feature>
<keyword evidence="2" id="KW-0902">Two-component regulatory system</keyword>
<evidence type="ECO:0000313" key="6">
    <source>
        <dbReference type="Proteomes" id="UP000181901"/>
    </source>
</evidence>
<sequence length="127" mass="14460">MKKIRLLLVDDEPDFLTAYARRFKRRNVEITEAQSGQQAIDRVREGEFDVAILDVMMPEMNGLETLRRIKAIKPDLPVIILTGHADSGVLIEGMDMGAFDFLLKPVGTDELYFKVLDAVRSRRRGQP</sequence>
<dbReference type="SMART" id="SM00448">
    <property type="entry name" value="REC"/>
    <property type="match status" value="1"/>
</dbReference>
<accession>A0A1J5NBZ5</accession>
<protein>
    <submittedName>
        <fullName evidence="5">Transcriptional regulatory protein ZraR</fullName>
    </submittedName>
</protein>
<dbReference type="PANTHER" id="PTHR44591:SF14">
    <property type="entry name" value="PROTEIN PILG"/>
    <property type="match status" value="1"/>
</dbReference>
<comment type="caution">
    <text evidence="5">The sequence shown here is derived from an EMBL/GenBank/DDBJ whole genome shotgun (WGS) entry which is preliminary data.</text>
</comment>
<feature type="modified residue" description="4-aspartylphosphate" evidence="3">
    <location>
        <position position="54"/>
    </location>
</feature>
<keyword evidence="1 3" id="KW-0597">Phosphoprotein</keyword>
<keyword evidence="6" id="KW-1185">Reference proteome</keyword>
<dbReference type="InterPro" id="IPR050595">
    <property type="entry name" value="Bact_response_regulator"/>
</dbReference>
<evidence type="ECO:0000256" key="2">
    <source>
        <dbReference type="ARBA" id="ARBA00023012"/>
    </source>
</evidence>
<organism evidence="5 6">
    <name type="scientific">Pseudodesulfovibrio hydrargyri</name>
    <dbReference type="NCBI Taxonomy" id="2125990"/>
    <lineage>
        <taxon>Bacteria</taxon>
        <taxon>Pseudomonadati</taxon>
        <taxon>Thermodesulfobacteriota</taxon>
        <taxon>Desulfovibrionia</taxon>
        <taxon>Desulfovibrionales</taxon>
        <taxon>Desulfovibrionaceae</taxon>
    </lineage>
</organism>
<dbReference type="Gene3D" id="3.40.50.2300">
    <property type="match status" value="1"/>
</dbReference>
<dbReference type="Proteomes" id="UP000181901">
    <property type="component" value="Unassembled WGS sequence"/>
</dbReference>
<evidence type="ECO:0000256" key="1">
    <source>
        <dbReference type="ARBA" id="ARBA00022553"/>
    </source>
</evidence>
<evidence type="ECO:0000313" key="5">
    <source>
        <dbReference type="EMBL" id="OIQ52344.1"/>
    </source>
</evidence>
<dbReference type="GO" id="GO:0000160">
    <property type="term" value="P:phosphorelay signal transduction system"/>
    <property type="evidence" value="ECO:0007669"/>
    <property type="project" value="UniProtKB-KW"/>
</dbReference>
<dbReference type="AlphaFoldDB" id="A0A1J5NBZ5"/>
<dbReference type="SUPFAM" id="SSF52172">
    <property type="entry name" value="CheY-like"/>
    <property type="match status" value="1"/>
</dbReference>
<reference evidence="5 6" key="1">
    <citation type="submission" date="2015-09" db="EMBL/GenBank/DDBJ databases">
        <title>Genome of Desulfovibrio dechloracetivorans BerOc1, a mercury methylating strain isolated from highly hydrocarbons and metals contaminated coastal sediments.</title>
        <authorList>
            <person name="Goni Urriza M."/>
            <person name="Gassie C."/>
            <person name="Bouchez O."/>
            <person name="Klopp C."/>
            <person name="Ranchou-Peyruse A."/>
            <person name="Remy G."/>
        </authorList>
    </citation>
    <scope>NUCLEOTIDE SEQUENCE [LARGE SCALE GENOMIC DNA]</scope>
    <source>
        <strain evidence="5 6">BerOc1</strain>
    </source>
</reference>
<dbReference type="PROSITE" id="PS50110">
    <property type="entry name" value="RESPONSE_REGULATORY"/>
    <property type="match status" value="1"/>
</dbReference>
<name>A0A1J5NBZ5_9BACT</name>